<gene>
    <name evidence="2" type="ORF">QJS10_CPB18g01514</name>
</gene>
<dbReference type="PANTHER" id="PTHR23406">
    <property type="entry name" value="MALIC ENZYME-RELATED"/>
    <property type="match status" value="1"/>
</dbReference>
<dbReference type="InterPro" id="IPR046346">
    <property type="entry name" value="Aminoacid_DH-like_N_sf"/>
</dbReference>
<dbReference type="EMBL" id="JAUJYO010000018">
    <property type="protein sequence ID" value="KAK1290297.1"/>
    <property type="molecule type" value="Genomic_DNA"/>
</dbReference>
<dbReference type="Gene3D" id="3.40.50.10380">
    <property type="entry name" value="Malic enzyme, N-terminal domain"/>
    <property type="match status" value="1"/>
</dbReference>
<dbReference type="GO" id="GO:0006108">
    <property type="term" value="P:malate metabolic process"/>
    <property type="evidence" value="ECO:0007669"/>
    <property type="project" value="TreeGrafter"/>
</dbReference>
<name>A0AAV9CNH2_ACOCL</name>
<evidence type="ECO:0000259" key="1">
    <source>
        <dbReference type="Pfam" id="PF00390"/>
    </source>
</evidence>
<dbReference type="Pfam" id="PF00390">
    <property type="entry name" value="malic"/>
    <property type="match status" value="1"/>
</dbReference>
<dbReference type="PRINTS" id="PR00072">
    <property type="entry name" value="MALOXRDTASE"/>
</dbReference>
<reference evidence="2" key="1">
    <citation type="journal article" date="2023" name="Nat. Commun.">
        <title>Diploid and tetraploid genomes of Acorus and the evolution of monocots.</title>
        <authorList>
            <person name="Ma L."/>
            <person name="Liu K.W."/>
            <person name="Li Z."/>
            <person name="Hsiao Y.Y."/>
            <person name="Qi Y."/>
            <person name="Fu T."/>
            <person name="Tang G.D."/>
            <person name="Zhang D."/>
            <person name="Sun W.H."/>
            <person name="Liu D.K."/>
            <person name="Li Y."/>
            <person name="Chen G.Z."/>
            <person name="Liu X.D."/>
            <person name="Liao X.Y."/>
            <person name="Jiang Y.T."/>
            <person name="Yu X."/>
            <person name="Hao Y."/>
            <person name="Huang J."/>
            <person name="Zhao X.W."/>
            <person name="Ke S."/>
            <person name="Chen Y.Y."/>
            <person name="Wu W.L."/>
            <person name="Hsu J.L."/>
            <person name="Lin Y.F."/>
            <person name="Huang M.D."/>
            <person name="Li C.Y."/>
            <person name="Huang L."/>
            <person name="Wang Z.W."/>
            <person name="Zhao X."/>
            <person name="Zhong W.Y."/>
            <person name="Peng D.H."/>
            <person name="Ahmad S."/>
            <person name="Lan S."/>
            <person name="Zhang J.S."/>
            <person name="Tsai W.C."/>
            <person name="Van de Peer Y."/>
            <person name="Liu Z.J."/>
        </authorList>
    </citation>
    <scope>NUCLEOTIDE SEQUENCE</scope>
    <source>
        <strain evidence="2">CP</strain>
    </source>
</reference>
<dbReference type="InterPro" id="IPR012301">
    <property type="entry name" value="Malic_N_dom"/>
</dbReference>
<dbReference type="AlphaFoldDB" id="A0AAV9CNH2"/>
<dbReference type="InterPro" id="IPR001891">
    <property type="entry name" value="Malic_OxRdtase"/>
</dbReference>
<organism evidence="2 3">
    <name type="scientific">Acorus calamus</name>
    <name type="common">Sweet flag</name>
    <dbReference type="NCBI Taxonomy" id="4465"/>
    <lineage>
        <taxon>Eukaryota</taxon>
        <taxon>Viridiplantae</taxon>
        <taxon>Streptophyta</taxon>
        <taxon>Embryophyta</taxon>
        <taxon>Tracheophyta</taxon>
        <taxon>Spermatophyta</taxon>
        <taxon>Magnoliopsida</taxon>
        <taxon>Liliopsida</taxon>
        <taxon>Acoraceae</taxon>
        <taxon>Acorus</taxon>
    </lineage>
</organism>
<dbReference type="GO" id="GO:0005739">
    <property type="term" value="C:mitochondrion"/>
    <property type="evidence" value="ECO:0007669"/>
    <property type="project" value="TreeGrafter"/>
</dbReference>
<sequence length="141" mass="15950">MNNSPGMPCADPFARGGYVVHRKDCSIADKNNLGLRQPRLEGEEYLSIVDEFMEAAFARWPKAVVQFEDFQMKWAFETLHRYRRKFCMFNDDVQGLVTKERRNLDPSVAPFARDSGPGEIEGLSEGASLVEVVMMGAATRK</sequence>
<evidence type="ECO:0000313" key="2">
    <source>
        <dbReference type="EMBL" id="KAK1290297.1"/>
    </source>
</evidence>
<dbReference type="InterPro" id="IPR037062">
    <property type="entry name" value="Malic_N_dom_sf"/>
</dbReference>
<evidence type="ECO:0000313" key="3">
    <source>
        <dbReference type="Proteomes" id="UP001180020"/>
    </source>
</evidence>
<keyword evidence="3" id="KW-1185">Reference proteome</keyword>
<accession>A0AAV9CNH2</accession>
<dbReference type="SUPFAM" id="SSF53223">
    <property type="entry name" value="Aminoacid dehydrogenase-like, N-terminal domain"/>
    <property type="match status" value="1"/>
</dbReference>
<dbReference type="Proteomes" id="UP001180020">
    <property type="component" value="Unassembled WGS sequence"/>
</dbReference>
<feature type="domain" description="Malic enzyme N-terminal" evidence="1">
    <location>
        <begin position="27"/>
        <end position="83"/>
    </location>
</feature>
<proteinExistence type="predicted"/>
<comment type="caution">
    <text evidence="2">The sequence shown here is derived from an EMBL/GenBank/DDBJ whole genome shotgun (WGS) entry which is preliminary data.</text>
</comment>
<protein>
    <recommendedName>
        <fullName evidence="1">Malic enzyme N-terminal domain-containing protein</fullName>
    </recommendedName>
</protein>
<dbReference type="GO" id="GO:0004471">
    <property type="term" value="F:malate dehydrogenase (decarboxylating) (NAD+) activity"/>
    <property type="evidence" value="ECO:0007669"/>
    <property type="project" value="TreeGrafter"/>
</dbReference>
<dbReference type="PANTHER" id="PTHR23406:SF73">
    <property type="entry name" value="NAD-DEPENDENT MALIC ENZYME 2, MITOCHONDRIAL"/>
    <property type="match status" value="1"/>
</dbReference>
<reference evidence="2" key="2">
    <citation type="submission" date="2023-06" db="EMBL/GenBank/DDBJ databases">
        <authorList>
            <person name="Ma L."/>
            <person name="Liu K.-W."/>
            <person name="Li Z."/>
            <person name="Hsiao Y.-Y."/>
            <person name="Qi Y."/>
            <person name="Fu T."/>
            <person name="Tang G."/>
            <person name="Zhang D."/>
            <person name="Sun W.-H."/>
            <person name="Liu D.-K."/>
            <person name="Li Y."/>
            <person name="Chen G.-Z."/>
            <person name="Liu X.-D."/>
            <person name="Liao X.-Y."/>
            <person name="Jiang Y.-T."/>
            <person name="Yu X."/>
            <person name="Hao Y."/>
            <person name="Huang J."/>
            <person name="Zhao X.-W."/>
            <person name="Ke S."/>
            <person name="Chen Y.-Y."/>
            <person name="Wu W.-L."/>
            <person name="Hsu J.-L."/>
            <person name="Lin Y.-F."/>
            <person name="Huang M.-D."/>
            <person name="Li C.-Y."/>
            <person name="Huang L."/>
            <person name="Wang Z.-W."/>
            <person name="Zhao X."/>
            <person name="Zhong W.-Y."/>
            <person name="Peng D.-H."/>
            <person name="Ahmad S."/>
            <person name="Lan S."/>
            <person name="Zhang J.-S."/>
            <person name="Tsai W.-C."/>
            <person name="Van De Peer Y."/>
            <person name="Liu Z.-J."/>
        </authorList>
    </citation>
    <scope>NUCLEOTIDE SEQUENCE</scope>
    <source>
        <strain evidence="2">CP</strain>
        <tissue evidence="2">Leaves</tissue>
    </source>
</reference>